<evidence type="ECO:0000256" key="5">
    <source>
        <dbReference type="ARBA" id="ARBA00023163"/>
    </source>
</evidence>
<evidence type="ECO:0000256" key="4">
    <source>
        <dbReference type="ARBA" id="ARBA00023125"/>
    </source>
</evidence>
<keyword evidence="2" id="KW-0805">Transcription regulation</keyword>
<accession>A0A9J9GJ09</accession>
<dbReference type="NCBIfam" id="TIGR02937">
    <property type="entry name" value="sigma70-ECF"/>
    <property type="match status" value="1"/>
</dbReference>
<dbReference type="GO" id="GO:0016987">
    <property type="term" value="F:sigma factor activity"/>
    <property type="evidence" value="ECO:0007669"/>
    <property type="project" value="UniProtKB-KW"/>
</dbReference>
<evidence type="ECO:0000256" key="1">
    <source>
        <dbReference type="ARBA" id="ARBA00010641"/>
    </source>
</evidence>
<dbReference type="KEGG" id="ent:Ent638_3389"/>
<keyword evidence="10" id="KW-1185">Reference proteome</keyword>
<evidence type="ECO:0000259" key="8">
    <source>
        <dbReference type="Pfam" id="PF04545"/>
    </source>
</evidence>
<dbReference type="InterPro" id="IPR013324">
    <property type="entry name" value="RNA_pol_sigma_r3/r4-like"/>
</dbReference>
<evidence type="ECO:0000256" key="2">
    <source>
        <dbReference type="ARBA" id="ARBA00023015"/>
    </source>
</evidence>
<feature type="region of interest" description="Disordered" evidence="6">
    <location>
        <begin position="98"/>
        <end position="125"/>
    </location>
</feature>
<dbReference type="InterPro" id="IPR007627">
    <property type="entry name" value="RNA_pol_sigma70_r2"/>
</dbReference>
<proteinExistence type="inferred from homology"/>
<dbReference type="InterPro" id="IPR013325">
    <property type="entry name" value="RNA_pol_sigma_r2"/>
</dbReference>
<evidence type="ECO:0000256" key="3">
    <source>
        <dbReference type="ARBA" id="ARBA00023082"/>
    </source>
</evidence>
<dbReference type="Pfam" id="PF04542">
    <property type="entry name" value="Sigma70_r2"/>
    <property type="match status" value="1"/>
</dbReference>
<evidence type="ECO:0000313" key="9">
    <source>
        <dbReference type="EMBL" id="ABP62049.1"/>
    </source>
</evidence>
<dbReference type="EMBL" id="CP000653">
    <property type="protein sequence ID" value="ABP62049.1"/>
    <property type="molecule type" value="Genomic_DNA"/>
</dbReference>
<evidence type="ECO:0000256" key="6">
    <source>
        <dbReference type="SAM" id="MobiDB-lite"/>
    </source>
</evidence>
<dbReference type="CDD" id="cd06171">
    <property type="entry name" value="Sigma70_r4"/>
    <property type="match status" value="1"/>
</dbReference>
<dbReference type="InterPro" id="IPR014284">
    <property type="entry name" value="RNA_pol_sigma-70_dom"/>
</dbReference>
<dbReference type="PANTHER" id="PTHR43133:SF58">
    <property type="entry name" value="ECF RNA POLYMERASE SIGMA FACTOR SIGD"/>
    <property type="match status" value="1"/>
</dbReference>
<dbReference type="Gene3D" id="1.10.10.10">
    <property type="entry name" value="Winged helix-like DNA-binding domain superfamily/Winged helix DNA-binding domain"/>
    <property type="match status" value="1"/>
</dbReference>
<dbReference type="Gene3D" id="1.10.1740.10">
    <property type="match status" value="1"/>
</dbReference>
<dbReference type="AlphaFoldDB" id="A0A9J9GJ09"/>
<reference evidence="10" key="1">
    <citation type="journal article" date="2010" name="PLoS Genet.">
        <title>Genome sequence of the plant growth promoting endophytic bacterium Enterobacter sp. 638.</title>
        <authorList>
            <person name="Taghavi S."/>
            <person name="van der Lelie D."/>
            <person name="Hoffman A."/>
            <person name="Zhang Y.B."/>
            <person name="Walla M.D."/>
            <person name="Vangronsveld J."/>
            <person name="Newman L."/>
            <person name="Monchy S."/>
        </authorList>
    </citation>
    <scope>NUCLEOTIDE SEQUENCE [LARGE SCALE GENOMIC DNA]</scope>
    <source>
        <strain evidence="10">638</strain>
    </source>
</reference>
<name>A0A9J9GJ09_ENT38</name>
<feature type="domain" description="RNA polymerase sigma-70 region 2" evidence="7">
    <location>
        <begin position="35"/>
        <end position="101"/>
    </location>
</feature>
<dbReference type="InterPro" id="IPR007630">
    <property type="entry name" value="RNA_pol_sigma70_r4"/>
</dbReference>
<dbReference type="Proteomes" id="UP000000230">
    <property type="component" value="Chromosome"/>
</dbReference>
<evidence type="ECO:0000259" key="7">
    <source>
        <dbReference type="Pfam" id="PF04542"/>
    </source>
</evidence>
<gene>
    <name evidence="9" type="ordered locus">Ent638_3389</name>
</gene>
<dbReference type="PANTHER" id="PTHR43133">
    <property type="entry name" value="RNA POLYMERASE ECF-TYPE SIGMA FACTO"/>
    <property type="match status" value="1"/>
</dbReference>
<evidence type="ECO:0000313" key="10">
    <source>
        <dbReference type="Proteomes" id="UP000000230"/>
    </source>
</evidence>
<feature type="domain" description="RNA polymerase sigma-70 region 4" evidence="8">
    <location>
        <begin position="135"/>
        <end position="182"/>
    </location>
</feature>
<dbReference type="GO" id="GO:0006352">
    <property type="term" value="P:DNA-templated transcription initiation"/>
    <property type="evidence" value="ECO:0007669"/>
    <property type="project" value="InterPro"/>
</dbReference>
<dbReference type="InterPro" id="IPR036388">
    <property type="entry name" value="WH-like_DNA-bd_sf"/>
</dbReference>
<comment type="similarity">
    <text evidence="1">Belongs to the sigma-70 factor family. ECF subfamily.</text>
</comment>
<protein>
    <submittedName>
        <fullName evidence="9">RNA polymerase, sigma subunit, ECF family</fullName>
    </submittedName>
</protein>
<keyword evidence="5" id="KW-0804">Transcription</keyword>
<keyword evidence="4" id="KW-0238">DNA-binding</keyword>
<dbReference type="InterPro" id="IPR039425">
    <property type="entry name" value="RNA_pol_sigma-70-like"/>
</dbReference>
<dbReference type="SUPFAM" id="SSF88946">
    <property type="entry name" value="Sigma2 domain of RNA polymerase sigma factors"/>
    <property type="match status" value="1"/>
</dbReference>
<organism evidence="9 10">
    <name type="scientific">Enterobacter sp. (strain 638)</name>
    <dbReference type="NCBI Taxonomy" id="399742"/>
    <lineage>
        <taxon>Bacteria</taxon>
        <taxon>Pseudomonadati</taxon>
        <taxon>Pseudomonadota</taxon>
        <taxon>Gammaproteobacteria</taxon>
        <taxon>Enterobacterales</taxon>
        <taxon>Enterobacteriaceae</taxon>
        <taxon>Enterobacter</taxon>
    </lineage>
</organism>
<keyword evidence="3" id="KW-0731">Sigma factor</keyword>
<dbReference type="SUPFAM" id="SSF88659">
    <property type="entry name" value="Sigma3 and sigma4 domains of RNA polymerase sigma factors"/>
    <property type="match status" value="1"/>
</dbReference>
<sequence>MSWRNMDNVFAPREAWPALMVKAQAGDRDAYTQLLRAIVPAIRAIVRKQVSDPVLVEDVIQDVLLTVHRVRHTYDPACPFLPWLMAISQARAIDALRHRGRSQRRETTADASLSEYAARDDSEHQDIQEELSRILDRLPSRQRQIVQHIHLEEMTLAEAAKRHNLSLSAVKSLLHRALTNLRRMGANHDQS</sequence>
<dbReference type="GO" id="GO:0003677">
    <property type="term" value="F:DNA binding"/>
    <property type="evidence" value="ECO:0007669"/>
    <property type="project" value="UniProtKB-KW"/>
</dbReference>
<dbReference type="Pfam" id="PF04545">
    <property type="entry name" value="Sigma70_r4"/>
    <property type="match status" value="1"/>
</dbReference>